<reference evidence="3" key="1">
    <citation type="submission" date="2016-11" db="EMBL/GenBank/DDBJ databases">
        <authorList>
            <person name="Varghese N."/>
            <person name="Submissions S."/>
        </authorList>
    </citation>
    <scope>NUCLEOTIDE SEQUENCE [LARGE SCALE GENOMIC DNA]</scope>
    <source>
        <strain evidence="3">DSM 29326</strain>
    </source>
</reference>
<dbReference type="Gene3D" id="2.70.70.10">
    <property type="entry name" value="Glucose Permease (Domain IIA)"/>
    <property type="match status" value="1"/>
</dbReference>
<keyword evidence="3" id="KW-1185">Reference proteome</keyword>
<dbReference type="SUPFAM" id="SSF51261">
    <property type="entry name" value="Duplicated hybrid motif"/>
    <property type="match status" value="1"/>
</dbReference>
<dbReference type="Proteomes" id="UP000183987">
    <property type="component" value="Unassembled WGS sequence"/>
</dbReference>
<protein>
    <submittedName>
        <fullName evidence="2">Septal ring factor EnvC, activator of murein hydrolases AmiA and AmiB</fullName>
    </submittedName>
</protein>
<feature type="signal peptide" evidence="1">
    <location>
        <begin position="1"/>
        <end position="18"/>
    </location>
</feature>
<accession>A0A1M4YC55</accession>
<evidence type="ECO:0000313" key="2">
    <source>
        <dbReference type="EMBL" id="SHF03384.1"/>
    </source>
</evidence>
<keyword evidence="1" id="KW-0732">Signal</keyword>
<dbReference type="InterPro" id="IPR011055">
    <property type="entry name" value="Dup_hybrid_motif"/>
</dbReference>
<dbReference type="RefSeq" id="WP_178352727.1">
    <property type="nucleotide sequence ID" value="NZ_FQUE01000003.1"/>
</dbReference>
<sequence>MRRAAILLALCLAGPLAAQTPGDAATQAADRLRAARAQLDAAAGARDRVAALTETVRAYEDGLVALRDGLRRVAIRRDTLQVQLDARQEEISQLLGVLASIGKAPAPLLLLNPAGPLGTVRSGLLVADVAPALQTKADSLRGQLQELALLQSLQETAADTLRDGLQGAQTARAALSAAVADRTDLPQRYTEDAVQTALLLASTDTLAAFADALAGSVDVAAPELVAEGDLPLPVRGTVLRAFDAPDAAGIARPGVVIAARPRALVTTPVAATLLFRGPLLDYGNVVILEPAQDVLFVIGGLAEVYGEAGQVLPAGAPLGLLGGDSPDVDAILTDPAPGSAVAATQTLYLEVRDGQSPVNPGTWFALD</sequence>
<dbReference type="GO" id="GO:0016787">
    <property type="term" value="F:hydrolase activity"/>
    <property type="evidence" value="ECO:0007669"/>
    <property type="project" value="UniProtKB-KW"/>
</dbReference>
<dbReference type="EMBL" id="FQUE01000003">
    <property type="protein sequence ID" value="SHF03384.1"/>
    <property type="molecule type" value="Genomic_DNA"/>
</dbReference>
<evidence type="ECO:0000313" key="3">
    <source>
        <dbReference type="Proteomes" id="UP000183987"/>
    </source>
</evidence>
<feature type="chain" id="PRO_5012974087" evidence="1">
    <location>
        <begin position="19"/>
        <end position="367"/>
    </location>
</feature>
<proteinExistence type="predicted"/>
<name>A0A1M4YC55_LOKAT</name>
<dbReference type="STRING" id="366533.SAMN05444339_10371"/>
<dbReference type="AlphaFoldDB" id="A0A1M4YC55"/>
<organism evidence="2 3">
    <name type="scientific">Loktanella atrilutea</name>
    <dbReference type="NCBI Taxonomy" id="366533"/>
    <lineage>
        <taxon>Bacteria</taxon>
        <taxon>Pseudomonadati</taxon>
        <taxon>Pseudomonadota</taxon>
        <taxon>Alphaproteobacteria</taxon>
        <taxon>Rhodobacterales</taxon>
        <taxon>Roseobacteraceae</taxon>
        <taxon>Loktanella</taxon>
    </lineage>
</organism>
<gene>
    <name evidence="2" type="ORF">SAMN05444339_10371</name>
</gene>
<keyword evidence="2" id="KW-0378">Hydrolase</keyword>
<evidence type="ECO:0000256" key="1">
    <source>
        <dbReference type="SAM" id="SignalP"/>
    </source>
</evidence>